<name>A0A5B7E410_PORTR</name>
<proteinExistence type="predicted"/>
<dbReference type="Proteomes" id="UP000324222">
    <property type="component" value="Unassembled WGS sequence"/>
</dbReference>
<evidence type="ECO:0000313" key="2">
    <source>
        <dbReference type="Proteomes" id="UP000324222"/>
    </source>
</evidence>
<comment type="caution">
    <text evidence="1">The sequence shown here is derived from an EMBL/GenBank/DDBJ whole genome shotgun (WGS) entry which is preliminary data.</text>
</comment>
<evidence type="ECO:0000313" key="1">
    <source>
        <dbReference type="EMBL" id="MPC28700.1"/>
    </source>
</evidence>
<keyword evidence="2" id="KW-1185">Reference proteome</keyword>
<reference evidence="1 2" key="1">
    <citation type="submission" date="2019-05" db="EMBL/GenBank/DDBJ databases">
        <title>Another draft genome of Portunus trituberculatus and its Hox gene families provides insights of decapod evolution.</title>
        <authorList>
            <person name="Jeong J.-H."/>
            <person name="Song I."/>
            <person name="Kim S."/>
            <person name="Choi T."/>
            <person name="Kim D."/>
            <person name="Ryu S."/>
            <person name="Kim W."/>
        </authorList>
    </citation>
    <scope>NUCLEOTIDE SEQUENCE [LARGE SCALE GENOMIC DNA]</scope>
    <source>
        <tissue evidence="1">Muscle</tissue>
    </source>
</reference>
<sequence>MSTLLQPDDEDGVPITEGELRQALFRDSVVAFVDLKSVFDVANRDIILSQLVDFDIKGNLLQ</sequence>
<gene>
    <name evidence="1" type="ORF">E2C01_021910</name>
</gene>
<organism evidence="1 2">
    <name type="scientific">Portunus trituberculatus</name>
    <name type="common">Swimming crab</name>
    <name type="synonym">Neptunus trituberculatus</name>
    <dbReference type="NCBI Taxonomy" id="210409"/>
    <lineage>
        <taxon>Eukaryota</taxon>
        <taxon>Metazoa</taxon>
        <taxon>Ecdysozoa</taxon>
        <taxon>Arthropoda</taxon>
        <taxon>Crustacea</taxon>
        <taxon>Multicrustacea</taxon>
        <taxon>Malacostraca</taxon>
        <taxon>Eumalacostraca</taxon>
        <taxon>Eucarida</taxon>
        <taxon>Decapoda</taxon>
        <taxon>Pleocyemata</taxon>
        <taxon>Brachyura</taxon>
        <taxon>Eubrachyura</taxon>
        <taxon>Portunoidea</taxon>
        <taxon>Portunidae</taxon>
        <taxon>Portuninae</taxon>
        <taxon>Portunus</taxon>
    </lineage>
</organism>
<accession>A0A5B7E410</accession>
<dbReference type="EMBL" id="VSRR010001953">
    <property type="protein sequence ID" value="MPC28700.1"/>
    <property type="molecule type" value="Genomic_DNA"/>
</dbReference>
<protein>
    <submittedName>
        <fullName evidence="1">Uncharacterized protein</fullName>
    </submittedName>
</protein>
<dbReference type="AlphaFoldDB" id="A0A5B7E410"/>